<dbReference type="VEuPathDB" id="FungiDB:SJAG_04929"/>
<feature type="domain" description="SLS1 C-terminal" evidence="2">
    <location>
        <begin position="358"/>
        <end position="578"/>
    </location>
</feature>
<reference evidence="3 5" key="1">
    <citation type="journal article" date="2011" name="Science">
        <title>Comparative functional genomics of the fission yeasts.</title>
        <authorList>
            <person name="Rhind N."/>
            <person name="Chen Z."/>
            <person name="Yassour M."/>
            <person name="Thompson D.A."/>
            <person name="Haas B.J."/>
            <person name="Habib N."/>
            <person name="Wapinski I."/>
            <person name="Roy S."/>
            <person name="Lin M.F."/>
            <person name="Heiman D.I."/>
            <person name="Young S.K."/>
            <person name="Furuya K."/>
            <person name="Guo Y."/>
            <person name="Pidoux A."/>
            <person name="Chen H.M."/>
            <person name="Robbertse B."/>
            <person name="Goldberg J.M."/>
            <person name="Aoki K."/>
            <person name="Bayne E.H."/>
            <person name="Berlin A.M."/>
            <person name="Desjardins C.A."/>
            <person name="Dobbs E."/>
            <person name="Dukaj L."/>
            <person name="Fan L."/>
            <person name="FitzGerald M.G."/>
            <person name="French C."/>
            <person name="Gujja S."/>
            <person name="Hansen K."/>
            <person name="Keifenheim D."/>
            <person name="Levin J.Z."/>
            <person name="Mosher R.A."/>
            <person name="Mueller C.A."/>
            <person name="Pfiffner J."/>
            <person name="Priest M."/>
            <person name="Russ C."/>
            <person name="Smialowska A."/>
            <person name="Swoboda P."/>
            <person name="Sykes S.M."/>
            <person name="Vaughn M."/>
            <person name="Vengrova S."/>
            <person name="Yoder R."/>
            <person name="Zeng Q."/>
            <person name="Allshire R."/>
            <person name="Baulcombe D."/>
            <person name="Birren B.W."/>
            <person name="Brown W."/>
            <person name="Ekwall K."/>
            <person name="Kellis M."/>
            <person name="Leatherwood J."/>
            <person name="Levin H."/>
            <person name="Margalit H."/>
            <person name="Martienssen R."/>
            <person name="Nieduszynski C.A."/>
            <person name="Spatafora J.W."/>
            <person name="Friedman N."/>
            <person name="Dalgaard J.Z."/>
            <person name="Baumann P."/>
            <person name="Niki H."/>
            <person name="Regev A."/>
            <person name="Nusbaum C."/>
        </authorList>
    </citation>
    <scope>NUCLEOTIDE SEQUENCE [LARGE SCALE GENOMIC DNA]</scope>
    <source>
        <strain evidence="5">yFS275 / FY16936</strain>
    </source>
</reference>
<dbReference type="OrthoDB" id="5392646at2759"/>
<dbReference type="Pfam" id="PF20776">
    <property type="entry name" value="SLS1_N"/>
    <property type="match status" value="1"/>
</dbReference>
<dbReference type="RefSeq" id="XP_002175999.2">
    <property type="nucleotide sequence ID" value="XM_002175963.2"/>
</dbReference>
<dbReference type="GeneID" id="7050360"/>
<dbReference type="EMBL" id="KE651167">
    <property type="protein sequence ID" value="EEB09706.2"/>
    <property type="molecule type" value="Genomic_DNA"/>
</dbReference>
<dbReference type="InterPro" id="IPR048400">
    <property type="entry name" value="SLS1_N"/>
</dbReference>
<evidence type="ECO:0000313" key="5">
    <source>
        <dbReference type="Proteomes" id="UP000001744"/>
    </source>
</evidence>
<evidence type="ECO:0000313" key="3">
    <source>
        <dbReference type="EMBL" id="EEB09706.2"/>
    </source>
</evidence>
<name>B6K852_SCHJY</name>
<dbReference type="HOGENOM" id="CLU_413974_0_0_1"/>
<evidence type="ECO:0000313" key="4">
    <source>
        <dbReference type="JaponicusDB" id="SJAG_04929"/>
    </source>
</evidence>
<dbReference type="STRING" id="402676.B6K852"/>
<proteinExistence type="predicted"/>
<evidence type="ECO:0000259" key="1">
    <source>
        <dbReference type="Pfam" id="PF20776"/>
    </source>
</evidence>
<dbReference type="AlphaFoldDB" id="B6K852"/>
<protein>
    <submittedName>
        <fullName evidence="3">Inner membrane protein</fullName>
    </submittedName>
</protein>
<organism evidence="3 5">
    <name type="scientific">Schizosaccharomyces japonicus (strain yFS275 / FY16936)</name>
    <name type="common">Fission yeast</name>
    <dbReference type="NCBI Taxonomy" id="402676"/>
    <lineage>
        <taxon>Eukaryota</taxon>
        <taxon>Fungi</taxon>
        <taxon>Dikarya</taxon>
        <taxon>Ascomycota</taxon>
        <taxon>Taphrinomycotina</taxon>
        <taxon>Schizosaccharomycetes</taxon>
        <taxon>Schizosaccharomycetales</taxon>
        <taxon>Schizosaccharomycetaceae</taxon>
        <taxon>Schizosaccharomyces</taxon>
    </lineage>
</organism>
<sequence>MLIRQRSMFSSKIMYIQRYLLTLSTQGKNGMRASSSPYLLCSSVPVARRPTVNRTFHVNASYRAHVGEQANKSSPIIYPTKSRAFLRRKIIDDSPSRTPVNLYLEAEQLLQQPASSDVKLDFIKSINEVKPEKSEVTETQYDALLIMLENSFLKEQLQHYVKSFNIKNFYRLTKRELVVRILEDVWQLTCIKRVNEKLEVSEILKLSVDELFHIYVIRNTTLAQWSARLNCRATFNFETLQLILNGRKNDVNALQSKIASYLKGITKLSITSKAYEFARSNIRSFFQRFRIPIRFLPDNQISVCTHASTVHSSNSLRRCLNYAAFCESNSPNNVFLALSPEKSNMPLPLMYDFFPLTSFPWYLHNKMWKRWSYPATLTGTKLVDVDQIPFTIADDLQSNSPKCYYNGLTEILKVISSPRIELSGENKEYVKITLGNFLFDDYFANYQGKYKPNTTSSTEVVLDEGRPHSVFVPCSGGLASKVQSLIAFNDTRFYREIILLQDTFEHNCAETIPTYLRLLIPQGKDLESTLRETHFTAVYTRKEVVMALTNCDLDIKVQFQQYQSLPINEDIMKLVEYLIAPVAGLKSLADYSYSFNTKKGTLHYVFATSNKLQTREAFKDAICVSLNSSIREWGGINSSVSMTSALVSQPFQSLSNFVSSFLN</sequence>
<evidence type="ECO:0000259" key="2">
    <source>
        <dbReference type="Pfam" id="PF20778"/>
    </source>
</evidence>
<feature type="domain" description="SLS1 N-terminal" evidence="1">
    <location>
        <begin position="120"/>
        <end position="190"/>
    </location>
</feature>
<dbReference type="Pfam" id="PF20778">
    <property type="entry name" value="SLS1_C"/>
    <property type="match status" value="1"/>
</dbReference>
<dbReference type="JaponicusDB" id="SJAG_04929">
    <property type="gene designation" value="sls1"/>
</dbReference>
<dbReference type="InterPro" id="IPR048401">
    <property type="entry name" value="SLS1_C"/>
</dbReference>
<gene>
    <name evidence="4" type="primary">sls1</name>
    <name evidence="3" type="ORF">SJAG_04929</name>
</gene>
<dbReference type="Proteomes" id="UP000001744">
    <property type="component" value="Unassembled WGS sequence"/>
</dbReference>
<keyword evidence="5" id="KW-1185">Reference proteome</keyword>
<accession>B6K852</accession>